<sequence>MQQRASDMVLRWVRMASDAVLQEKLQEYASERRDLSPRDVETRAALAAAIRVELAQRAPTVAHG</sequence>
<organism evidence="1 2">
    <name type="scientific">Spiribacter salinus</name>
    <dbReference type="NCBI Taxonomy" id="1335746"/>
    <lineage>
        <taxon>Bacteria</taxon>
        <taxon>Pseudomonadati</taxon>
        <taxon>Pseudomonadota</taxon>
        <taxon>Gammaproteobacteria</taxon>
        <taxon>Chromatiales</taxon>
        <taxon>Ectothiorhodospiraceae</taxon>
        <taxon>Spiribacter</taxon>
    </lineage>
</organism>
<gene>
    <name evidence="1" type="ORF">FKY71_08150</name>
</gene>
<accession>A0A540VRY0</accession>
<name>A0A540VRY0_9GAMM</name>
<evidence type="ECO:0000313" key="1">
    <source>
        <dbReference type="EMBL" id="TQE99539.1"/>
    </source>
</evidence>
<reference evidence="1 2" key="1">
    <citation type="submission" date="2019-06" db="EMBL/GenBank/DDBJ databases">
        <title>Metagenome assembled Genome of Spiribacter salinus SL48-SHIP from the microbial mat of Salt Lake 48 (Novosibirsk region, Russia).</title>
        <authorList>
            <person name="Shipova A."/>
            <person name="Rozanov A.S."/>
            <person name="Bryanskaya A.V."/>
            <person name="Peltek S.E."/>
        </authorList>
    </citation>
    <scope>NUCLEOTIDE SEQUENCE [LARGE SCALE GENOMIC DNA]</scope>
    <source>
        <strain evidence="1">SL48-SHIP-2</strain>
    </source>
</reference>
<proteinExistence type="predicted"/>
<dbReference type="AlphaFoldDB" id="A0A540VRY0"/>
<evidence type="ECO:0000313" key="2">
    <source>
        <dbReference type="Proteomes" id="UP000315400"/>
    </source>
</evidence>
<dbReference type="EMBL" id="VIFK01000055">
    <property type="protein sequence ID" value="TQE99539.1"/>
    <property type="molecule type" value="Genomic_DNA"/>
</dbReference>
<dbReference type="Proteomes" id="UP000315400">
    <property type="component" value="Unassembled WGS sequence"/>
</dbReference>
<protein>
    <submittedName>
        <fullName evidence="1">Uncharacterized protein</fullName>
    </submittedName>
</protein>
<comment type="caution">
    <text evidence="1">The sequence shown here is derived from an EMBL/GenBank/DDBJ whole genome shotgun (WGS) entry which is preliminary data.</text>
</comment>